<keyword evidence="1" id="KW-0472">Membrane</keyword>
<evidence type="ECO:0000256" key="1">
    <source>
        <dbReference type="SAM" id="Phobius"/>
    </source>
</evidence>
<evidence type="ECO:0000259" key="3">
    <source>
        <dbReference type="Pfam" id="PF23357"/>
    </source>
</evidence>
<keyword evidence="1" id="KW-0812">Transmembrane</keyword>
<evidence type="ECO:0000313" key="4">
    <source>
        <dbReference type="EMBL" id="OGF26142.1"/>
    </source>
</evidence>
<evidence type="ECO:0000313" key="5">
    <source>
        <dbReference type="Proteomes" id="UP000178367"/>
    </source>
</evidence>
<proteinExistence type="predicted"/>
<comment type="caution">
    <text evidence="4">The sequence shown here is derived from an EMBL/GenBank/DDBJ whole genome shotgun (WGS) entry which is preliminary data.</text>
</comment>
<accession>A0A1F5SHN7</accession>
<dbReference type="EMBL" id="MFGB01000017">
    <property type="protein sequence ID" value="OGF26142.1"/>
    <property type="molecule type" value="Genomic_DNA"/>
</dbReference>
<dbReference type="Pfam" id="PF23357">
    <property type="entry name" value="DUF7088"/>
    <property type="match status" value="1"/>
</dbReference>
<dbReference type="AlphaFoldDB" id="A0A1F5SHN7"/>
<dbReference type="STRING" id="1797994.A2227_02900"/>
<organism evidence="4 5">
    <name type="scientific">Candidatus Falkowbacteria bacterium RIFOXYA2_FULL_47_19</name>
    <dbReference type="NCBI Taxonomy" id="1797994"/>
    <lineage>
        <taxon>Bacteria</taxon>
        <taxon>Candidatus Falkowiibacteriota</taxon>
    </lineage>
</organism>
<dbReference type="InterPro" id="IPR055396">
    <property type="entry name" value="DUF7088"/>
</dbReference>
<feature type="transmembrane region" description="Helical" evidence="1">
    <location>
        <begin position="484"/>
        <end position="504"/>
    </location>
</feature>
<dbReference type="Pfam" id="PF09822">
    <property type="entry name" value="ABC_transp_aux"/>
    <property type="match status" value="1"/>
</dbReference>
<evidence type="ECO:0000259" key="2">
    <source>
        <dbReference type="Pfam" id="PF09822"/>
    </source>
</evidence>
<gene>
    <name evidence="4" type="ORF">A2227_02900</name>
</gene>
<dbReference type="Proteomes" id="UP000178367">
    <property type="component" value="Unassembled WGS sequence"/>
</dbReference>
<keyword evidence="1" id="KW-1133">Transmembrane helix</keyword>
<feature type="domain" description="ABC-type uncharacterised transport system" evidence="2">
    <location>
        <begin position="180"/>
        <end position="440"/>
    </location>
</feature>
<protein>
    <submittedName>
        <fullName evidence="4">Uncharacterized protein</fullName>
    </submittedName>
</protein>
<feature type="domain" description="DUF7088" evidence="3">
    <location>
        <begin position="40"/>
        <end position="143"/>
    </location>
</feature>
<feature type="transmembrane region" description="Helical" evidence="1">
    <location>
        <begin position="12"/>
        <end position="33"/>
    </location>
</feature>
<dbReference type="InterPro" id="IPR019196">
    <property type="entry name" value="ABC_transp_unknown"/>
</dbReference>
<sequence length="514" mass="56919">MPNKKIKKTDLSITIILIIGIIAVVNFFSYQVFHRFDLTQNKVYSISKVSKKAVEELDDTVNIKAYFSDNLPSQVLALKQEVADILDEYAAFSKGRIRVEFISPGTDEDTQRELYMAGIPQLTFQVYEKDQMQLVNGYMGILVGHGDKTEVIPAVKSDTSDLEYQLTTAIKKVTVDEIATIGILSGNETLSLERGGMSTAYQELQSLYTVLPVELDEDGALIPESIDTLIIAGPKKEFSENQLKAINSFLARGGSVLLLIDGVTIGQGLVASKNASNIDTLFAKYGIKLNKDLVADQRSGVASFTQGFMTFSSNYPFWPKVVSEGFNKDNSAVANLESVLLPWASSIETESGKIDPEQVTQLIFSSGKSWRVQDNFNVTPNIGLKPAGEPRSYDLAVSITGTIPNAYPEGSDNENIRARLIVVGDSDFITDNFLQQSPDNLTLFQNLVDSLSLDEDLINIRSKSVSSRPIKEDLSDGTRATLRYLNVFGLTLIVILFGLLRYYMRKRSRFIDEL</sequence>
<name>A0A1F5SHN7_9BACT</name>
<reference evidence="4 5" key="1">
    <citation type="journal article" date="2016" name="Nat. Commun.">
        <title>Thousands of microbial genomes shed light on interconnected biogeochemical processes in an aquifer system.</title>
        <authorList>
            <person name="Anantharaman K."/>
            <person name="Brown C.T."/>
            <person name="Hug L.A."/>
            <person name="Sharon I."/>
            <person name="Castelle C.J."/>
            <person name="Probst A.J."/>
            <person name="Thomas B.C."/>
            <person name="Singh A."/>
            <person name="Wilkins M.J."/>
            <person name="Karaoz U."/>
            <person name="Brodie E.L."/>
            <person name="Williams K.H."/>
            <person name="Hubbard S.S."/>
            <person name="Banfield J.F."/>
        </authorList>
    </citation>
    <scope>NUCLEOTIDE SEQUENCE [LARGE SCALE GENOMIC DNA]</scope>
</reference>